<reference evidence="2" key="1">
    <citation type="submission" date="2021-02" db="EMBL/GenBank/DDBJ databases">
        <authorList>
            <person name="Nowell W R."/>
        </authorList>
    </citation>
    <scope>NUCLEOTIDE SEQUENCE</scope>
</reference>
<evidence type="ECO:0000313" key="4">
    <source>
        <dbReference type="Proteomes" id="UP000677228"/>
    </source>
</evidence>
<evidence type="ECO:0000313" key="3">
    <source>
        <dbReference type="EMBL" id="CAF3844447.1"/>
    </source>
</evidence>
<feature type="compositionally biased region" description="Low complexity" evidence="1">
    <location>
        <begin position="67"/>
        <end position="82"/>
    </location>
</feature>
<name>A0A8S2E114_9BILA</name>
<dbReference type="AlphaFoldDB" id="A0A8S2E114"/>
<accession>A0A8S2E114</accession>
<organism evidence="2 4">
    <name type="scientific">Didymodactylos carnosus</name>
    <dbReference type="NCBI Taxonomy" id="1234261"/>
    <lineage>
        <taxon>Eukaryota</taxon>
        <taxon>Metazoa</taxon>
        <taxon>Spiralia</taxon>
        <taxon>Gnathifera</taxon>
        <taxon>Rotifera</taxon>
        <taxon>Eurotatoria</taxon>
        <taxon>Bdelloidea</taxon>
        <taxon>Philodinida</taxon>
        <taxon>Philodinidae</taxon>
        <taxon>Didymodactylos</taxon>
    </lineage>
</organism>
<sequence>MFGTSEPSSPKGAIFGTSKPSVSRGASSARESPEIDEGSEIPLERLYRGSEVPFSEGWSPRGRPIESTFPSTRSTPRTTGWV</sequence>
<proteinExistence type="predicted"/>
<evidence type="ECO:0000256" key="1">
    <source>
        <dbReference type="SAM" id="MobiDB-lite"/>
    </source>
</evidence>
<comment type="caution">
    <text evidence="2">The sequence shown here is derived from an EMBL/GenBank/DDBJ whole genome shotgun (WGS) entry which is preliminary data.</text>
</comment>
<dbReference type="Proteomes" id="UP000677228">
    <property type="component" value="Unassembled WGS sequence"/>
</dbReference>
<protein>
    <submittedName>
        <fullName evidence="2">Uncharacterized protein</fullName>
    </submittedName>
</protein>
<gene>
    <name evidence="2" type="ORF">OVA965_LOCUS18386</name>
    <name evidence="3" type="ORF">TMI583_LOCUS18398</name>
</gene>
<dbReference type="EMBL" id="CAJOBA010009133">
    <property type="protein sequence ID" value="CAF3844447.1"/>
    <property type="molecule type" value="Genomic_DNA"/>
</dbReference>
<evidence type="ECO:0000313" key="2">
    <source>
        <dbReference type="EMBL" id="CAF1081552.1"/>
    </source>
</evidence>
<dbReference type="EMBL" id="CAJNOK010009117">
    <property type="protein sequence ID" value="CAF1081552.1"/>
    <property type="molecule type" value="Genomic_DNA"/>
</dbReference>
<feature type="compositionally biased region" description="Polar residues" evidence="1">
    <location>
        <begin position="18"/>
        <end position="30"/>
    </location>
</feature>
<dbReference type="Proteomes" id="UP000682733">
    <property type="component" value="Unassembled WGS sequence"/>
</dbReference>
<feature type="region of interest" description="Disordered" evidence="1">
    <location>
        <begin position="1"/>
        <end position="82"/>
    </location>
</feature>